<dbReference type="AlphaFoldDB" id="Q5QLC7"/>
<gene>
    <name evidence="2" type="primary">P0460C04.11</name>
</gene>
<proteinExistence type="predicted"/>
<feature type="region of interest" description="Disordered" evidence="1">
    <location>
        <begin position="1"/>
        <end position="55"/>
    </location>
</feature>
<feature type="region of interest" description="Disordered" evidence="1">
    <location>
        <begin position="147"/>
        <end position="177"/>
    </location>
</feature>
<protein>
    <submittedName>
        <fullName evidence="2">Uncharacterized protein</fullName>
    </submittedName>
</protein>
<evidence type="ECO:0000313" key="2">
    <source>
        <dbReference type="EMBL" id="BAD73771.1"/>
    </source>
</evidence>
<sequence>MLHPAHLPTEYRPGDSPSHSPSAASQSKVQTRRAGRSRHACISPPRGSARARGGTRFLDGHREQIAEKVARRRAPGWVGWGGLVVRCSGRQRWGRTGARVQPSLASGEWGGVDTEPVNNFRAIRPTTVDASRRGDAVVVVDEIGAPARRGKRRQRGEESGASNTGSGSEDGGRPRHVASGRGLHISWLCSLPCLGLQVTARGPPGEDPRLLALFPSFWSQKTPKGRHIPSSPRATDLNTAYMLY</sequence>
<reference evidence="2" key="1">
    <citation type="journal article" date="2002" name="Nature">
        <title>The genome sequence and structure of rice chromosome 1.</title>
        <authorList>
            <person name="Sasaki T."/>
            <person name="Matsumoto T."/>
            <person name="Yamamoto K."/>
            <person name="Sakata K."/>
            <person name="Baba T."/>
            <person name="Katayose Y."/>
            <person name="Wu J."/>
            <person name="Niimura Y."/>
            <person name="Cheng Z."/>
            <person name="Nagamura Y."/>
            <person name="Antonio B.A."/>
            <person name="Kanamori H."/>
            <person name="Hosokawa S."/>
            <person name="Masukawa M."/>
            <person name="Arikawa K."/>
            <person name="Chiden Y."/>
            <person name="Hayashi M."/>
            <person name="Okamoto M."/>
            <person name="Ando T."/>
            <person name="Aoki H."/>
            <person name="Arita K."/>
            <person name="Hamada M."/>
            <person name="Harada C."/>
            <person name="Hijishita S."/>
            <person name="Honda M."/>
            <person name="Ichikawa Y."/>
            <person name="Idonuma A."/>
            <person name="Iijima M."/>
            <person name="Ikeda M."/>
            <person name="Ikeno M."/>
            <person name="Itoh S."/>
            <person name="Itoh T."/>
            <person name="Itoh Y."/>
            <person name="Itoh Y."/>
            <person name="Iwabuchi A."/>
            <person name="Kamiya K."/>
            <person name="Karasawa W."/>
            <person name="Katagiri S."/>
            <person name="Kikuta A."/>
            <person name="Kobayashi N."/>
            <person name="Kono I."/>
            <person name="Machita K."/>
            <person name="Maehara T."/>
            <person name="Mizuno H."/>
            <person name="Mizubayashi T."/>
            <person name="Mukai Y."/>
            <person name="Nagasaki H."/>
            <person name="Nakashima M."/>
            <person name="Nakama Y."/>
            <person name="Nakamichi Y."/>
            <person name="Nakamura M."/>
            <person name="Namiki N."/>
            <person name="Negishi M."/>
            <person name="Ohta I."/>
            <person name="Ono N."/>
            <person name="Saji S."/>
            <person name="Sakai K."/>
            <person name="Shibata M."/>
            <person name="Shimokawa T."/>
            <person name="Shomura A."/>
            <person name="Song J."/>
            <person name="Takazaki Y."/>
            <person name="Terasawa K."/>
            <person name="Tsuji K."/>
            <person name="Waki K."/>
            <person name="Yamagata H."/>
            <person name="Yamane H."/>
            <person name="Yoshiki S."/>
            <person name="Yoshihara R."/>
            <person name="Yukawa K."/>
            <person name="Zhong H."/>
            <person name="Iwama H."/>
            <person name="Endo T."/>
            <person name="Ito H."/>
            <person name="Hahn J.H."/>
            <person name="Kim H.I."/>
            <person name="Eun M.Y."/>
            <person name="Yano M."/>
            <person name="Jiang J."/>
            <person name="Gojobori T."/>
        </authorList>
    </citation>
    <scope>NUCLEOTIDE SEQUENCE [LARGE SCALE GENOMIC DNA]</scope>
</reference>
<feature type="compositionally biased region" description="Basic residues" evidence="1">
    <location>
        <begin position="30"/>
        <end position="39"/>
    </location>
</feature>
<name>Q5QLC7_ORYSJ</name>
<organism evidence="2">
    <name type="scientific">Oryza sativa subsp. japonica</name>
    <name type="common">Rice</name>
    <dbReference type="NCBI Taxonomy" id="39947"/>
    <lineage>
        <taxon>Eukaryota</taxon>
        <taxon>Viridiplantae</taxon>
        <taxon>Streptophyta</taxon>
        <taxon>Embryophyta</taxon>
        <taxon>Tracheophyta</taxon>
        <taxon>Spermatophyta</taxon>
        <taxon>Magnoliopsida</taxon>
        <taxon>Liliopsida</taxon>
        <taxon>Poales</taxon>
        <taxon>Poaceae</taxon>
        <taxon>BOP clade</taxon>
        <taxon>Oryzoideae</taxon>
        <taxon>Oryzeae</taxon>
        <taxon>Oryzinae</taxon>
        <taxon>Oryza</taxon>
        <taxon>Oryza sativa</taxon>
    </lineage>
</organism>
<dbReference type="EMBL" id="AP004366">
    <property type="protein sequence ID" value="BAD73771.1"/>
    <property type="molecule type" value="Genomic_DNA"/>
</dbReference>
<dbReference type="Proteomes" id="UP000817658">
    <property type="component" value="Chromosome 1"/>
</dbReference>
<feature type="compositionally biased region" description="Low complexity" evidence="1">
    <location>
        <begin position="16"/>
        <end position="27"/>
    </location>
</feature>
<accession>Q5QLC7</accession>
<evidence type="ECO:0000256" key="1">
    <source>
        <dbReference type="SAM" id="MobiDB-lite"/>
    </source>
</evidence>